<keyword evidence="5" id="KW-0804">Transcription</keyword>
<dbReference type="PANTHER" id="PTHR46577">
    <property type="entry name" value="HTH-TYPE TRANSCRIPTIONAL REGULATORY PROTEIN GABR"/>
    <property type="match status" value="1"/>
</dbReference>
<protein>
    <submittedName>
        <fullName evidence="8">PLP-dependent aminotransferase family protein</fullName>
    </submittedName>
</protein>
<dbReference type="Pfam" id="PF00392">
    <property type="entry name" value="GntR"/>
    <property type="match status" value="1"/>
</dbReference>
<evidence type="ECO:0000256" key="4">
    <source>
        <dbReference type="ARBA" id="ARBA00023125"/>
    </source>
</evidence>
<sequence length="588" mass="63129">MRKSVLSDWLAQRIDRGSGQPVYRQLHRLLQQAILSRELPAGTRVPSSRLLASELGIARNTVTQVYEQLALEGYVTSATGRGTFVADSAPDEIVGDMGDAARSGEGSSAGAVFQTGRPAQPAGGGFAGRRDASAGVAGSAAGLLYTADRSALGLAAPRLDPADVLSARGARLIAGAGVSKRQWGAFMPGVPDVSRFPARVWSRLHNKYWRRLRPDLLTYAPGGGLASLRHALADYLRTSRSVRCAPEQIVITTGIHQSVDLAVRLLSDPGDVIWTEDPCYWGVRSVLHVSGLQSRPIAVDSEGIAPSPDDLAQPPKLMLVTPSHQYPLGMVMTLARRRMLLEYARQHRCWIIEDDYDSEFRYGSRPLASLQGLDTAGQVIYVGSFGKTLFPGLRVGYLVVPEALADTFATASAELYREGQLLQQAVLAEFIAEGHFTSHIRKMRALYGQRRQTLLDAVAARYGDALPAVGGDAGLHLVMQLPPGADDRAVAAAALERNIVVRPLSGYYAQPASAPRGLLAGYACVPDEEIAPAFGLLAEAIDATLPEYDAEQPDAVVGEMQEGVPGSAQQGGEQNQQDDGRFHRHREG</sequence>
<feature type="domain" description="HTH gntR-type" evidence="7">
    <location>
        <begin position="20"/>
        <end position="88"/>
    </location>
</feature>
<feature type="region of interest" description="Disordered" evidence="6">
    <location>
        <begin position="551"/>
        <end position="588"/>
    </location>
</feature>
<reference evidence="8 9" key="1">
    <citation type="submission" date="2023-12" db="EMBL/GenBank/DDBJ databases">
        <title>Genome sequencing and assembly of bacterial species from a model synthetic community.</title>
        <authorList>
            <person name="Hogle S.L."/>
        </authorList>
    </citation>
    <scope>NUCLEOTIDE SEQUENCE [LARGE SCALE GENOMIC DNA]</scope>
    <source>
        <strain evidence="8 9">HAMBI 2494</strain>
    </source>
</reference>
<dbReference type="InterPro" id="IPR015424">
    <property type="entry name" value="PyrdxlP-dep_Trfase"/>
</dbReference>
<evidence type="ECO:0000256" key="6">
    <source>
        <dbReference type="SAM" id="MobiDB-lite"/>
    </source>
</evidence>
<keyword evidence="2" id="KW-0663">Pyridoxal phosphate</keyword>
<name>A0ABZ0WPS6_9BURK</name>
<dbReference type="CDD" id="cd00609">
    <property type="entry name" value="AAT_like"/>
    <property type="match status" value="1"/>
</dbReference>
<dbReference type="RefSeq" id="WP_232833435.1">
    <property type="nucleotide sequence ID" value="NZ_CP139965.1"/>
</dbReference>
<comment type="similarity">
    <text evidence="1">In the C-terminal section; belongs to the class-I pyridoxal-phosphate-dependent aminotransferase family.</text>
</comment>
<evidence type="ECO:0000313" key="9">
    <source>
        <dbReference type="Proteomes" id="UP001325479"/>
    </source>
</evidence>
<dbReference type="InterPro" id="IPR015421">
    <property type="entry name" value="PyrdxlP-dep_Trfase_major"/>
</dbReference>
<organism evidence="8 9">
    <name type="scientific">Paraburkholderia kururiensis</name>
    <dbReference type="NCBI Taxonomy" id="984307"/>
    <lineage>
        <taxon>Bacteria</taxon>
        <taxon>Pseudomonadati</taxon>
        <taxon>Pseudomonadota</taxon>
        <taxon>Betaproteobacteria</taxon>
        <taxon>Burkholderiales</taxon>
        <taxon>Burkholderiaceae</taxon>
        <taxon>Paraburkholderia</taxon>
    </lineage>
</organism>
<proteinExistence type="inferred from homology"/>
<evidence type="ECO:0000259" key="7">
    <source>
        <dbReference type="PROSITE" id="PS50949"/>
    </source>
</evidence>
<dbReference type="Gene3D" id="1.10.10.10">
    <property type="entry name" value="Winged helix-like DNA-binding domain superfamily/Winged helix DNA-binding domain"/>
    <property type="match status" value="1"/>
</dbReference>
<dbReference type="PROSITE" id="PS50949">
    <property type="entry name" value="HTH_GNTR"/>
    <property type="match status" value="1"/>
</dbReference>
<evidence type="ECO:0000256" key="1">
    <source>
        <dbReference type="ARBA" id="ARBA00005384"/>
    </source>
</evidence>
<keyword evidence="8" id="KW-0032">Aminotransferase</keyword>
<keyword evidence="4" id="KW-0238">DNA-binding</keyword>
<keyword evidence="3" id="KW-0805">Transcription regulation</keyword>
<keyword evidence="8" id="KW-0808">Transferase</keyword>
<dbReference type="EMBL" id="CP139965">
    <property type="protein sequence ID" value="WQD79385.1"/>
    <property type="molecule type" value="Genomic_DNA"/>
</dbReference>
<dbReference type="Gene3D" id="3.40.640.10">
    <property type="entry name" value="Type I PLP-dependent aspartate aminotransferase-like (Major domain)"/>
    <property type="match status" value="1"/>
</dbReference>
<dbReference type="CDD" id="cd07377">
    <property type="entry name" value="WHTH_GntR"/>
    <property type="match status" value="1"/>
</dbReference>
<feature type="compositionally biased region" description="Basic and acidic residues" evidence="6">
    <location>
        <begin position="578"/>
        <end position="588"/>
    </location>
</feature>
<dbReference type="InterPro" id="IPR051446">
    <property type="entry name" value="HTH_trans_reg/aminotransferase"/>
</dbReference>
<evidence type="ECO:0000256" key="3">
    <source>
        <dbReference type="ARBA" id="ARBA00023015"/>
    </source>
</evidence>
<dbReference type="InterPro" id="IPR036388">
    <property type="entry name" value="WH-like_DNA-bd_sf"/>
</dbReference>
<dbReference type="SUPFAM" id="SSF46785">
    <property type="entry name" value="Winged helix' DNA-binding domain"/>
    <property type="match status" value="1"/>
</dbReference>
<dbReference type="InterPro" id="IPR036390">
    <property type="entry name" value="WH_DNA-bd_sf"/>
</dbReference>
<dbReference type="SMART" id="SM00345">
    <property type="entry name" value="HTH_GNTR"/>
    <property type="match status" value="1"/>
</dbReference>
<dbReference type="InterPro" id="IPR004839">
    <property type="entry name" value="Aminotransferase_I/II_large"/>
</dbReference>
<keyword evidence="9" id="KW-1185">Reference proteome</keyword>
<gene>
    <name evidence="8" type="ORF">U0042_06705</name>
</gene>
<dbReference type="Pfam" id="PF00155">
    <property type="entry name" value="Aminotran_1_2"/>
    <property type="match status" value="1"/>
</dbReference>
<evidence type="ECO:0000313" key="8">
    <source>
        <dbReference type="EMBL" id="WQD79385.1"/>
    </source>
</evidence>
<evidence type="ECO:0000256" key="5">
    <source>
        <dbReference type="ARBA" id="ARBA00023163"/>
    </source>
</evidence>
<dbReference type="SUPFAM" id="SSF53383">
    <property type="entry name" value="PLP-dependent transferases"/>
    <property type="match status" value="1"/>
</dbReference>
<dbReference type="GO" id="GO:0008483">
    <property type="term" value="F:transaminase activity"/>
    <property type="evidence" value="ECO:0007669"/>
    <property type="project" value="UniProtKB-KW"/>
</dbReference>
<evidence type="ECO:0000256" key="2">
    <source>
        <dbReference type="ARBA" id="ARBA00022898"/>
    </source>
</evidence>
<dbReference type="PANTHER" id="PTHR46577:SF1">
    <property type="entry name" value="HTH-TYPE TRANSCRIPTIONAL REGULATORY PROTEIN GABR"/>
    <property type="match status" value="1"/>
</dbReference>
<dbReference type="Proteomes" id="UP001325479">
    <property type="component" value="Chromosome"/>
</dbReference>
<dbReference type="PRINTS" id="PR00035">
    <property type="entry name" value="HTHGNTR"/>
</dbReference>
<dbReference type="InterPro" id="IPR000524">
    <property type="entry name" value="Tscrpt_reg_HTH_GntR"/>
</dbReference>
<accession>A0ABZ0WPS6</accession>